<dbReference type="RefSeq" id="WP_078483364.1">
    <property type="nucleotide sequence ID" value="NZ_MPRL01000020.1"/>
</dbReference>
<sequence length="176" mass="20307">MVTVAVAVLPVAAFEEYLGGGKAPLNEHYIDDDPWKESEAVLPPYPVDDNLLPVAIDTANRSYRFLIDEKALSIGEDRIIRYTLVAETRSGGRNVFYEGLNCTTLEYKRYAYGTSQGEFRRMRQPKWKPIMREGSGRFRRDLYDFYFCKRGRTFDNEKSIIQNIRYPKNGGASDIR</sequence>
<protein>
    <recommendedName>
        <fullName evidence="1">CNP1-like uncharacterized domain-containing protein</fullName>
    </recommendedName>
</protein>
<organism evidence="2 3">
    <name type="scientific">Solemya pervernicosa gill symbiont</name>
    <dbReference type="NCBI Taxonomy" id="642797"/>
    <lineage>
        <taxon>Bacteria</taxon>
        <taxon>Pseudomonadati</taxon>
        <taxon>Pseudomonadota</taxon>
        <taxon>Gammaproteobacteria</taxon>
        <taxon>sulfur-oxidizing symbionts</taxon>
    </lineage>
</organism>
<accession>A0A1T2L6F3</accession>
<evidence type="ECO:0000259" key="1">
    <source>
        <dbReference type="Pfam" id="PF08750"/>
    </source>
</evidence>
<dbReference type="EMBL" id="MPRL01000020">
    <property type="protein sequence ID" value="OOZ40661.1"/>
    <property type="molecule type" value="Genomic_DNA"/>
</dbReference>
<dbReference type="Proteomes" id="UP000191110">
    <property type="component" value="Unassembled WGS sequence"/>
</dbReference>
<comment type="caution">
    <text evidence="2">The sequence shown here is derived from an EMBL/GenBank/DDBJ whole genome shotgun (WGS) entry which is preliminary data.</text>
</comment>
<name>A0A1T2L6F3_9GAMM</name>
<feature type="domain" description="CNP1-like uncharacterised" evidence="1">
    <location>
        <begin position="32"/>
        <end position="165"/>
    </location>
</feature>
<proteinExistence type="predicted"/>
<evidence type="ECO:0000313" key="3">
    <source>
        <dbReference type="Proteomes" id="UP000191110"/>
    </source>
</evidence>
<keyword evidence="3" id="KW-1185">Reference proteome</keyword>
<reference evidence="2 3" key="1">
    <citation type="submission" date="2016-11" db="EMBL/GenBank/DDBJ databases">
        <title>Mixed transmission modes and dynamic genome evolution in an obligate animal-bacterial symbiosis.</title>
        <authorList>
            <person name="Russell S.L."/>
            <person name="Corbett-Detig R.B."/>
            <person name="Cavanaugh C.M."/>
        </authorList>
    </citation>
    <scope>NUCLEOTIDE SEQUENCE [LARGE SCALE GENOMIC DNA]</scope>
    <source>
        <strain evidence="2">Sveles-Q1</strain>
    </source>
</reference>
<dbReference type="InterPro" id="IPR014861">
    <property type="entry name" value="CNP1-like_dom"/>
</dbReference>
<dbReference type="Pfam" id="PF08750">
    <property type="entry name" value="CNP1"/>
    <property type="match status" value="1"/>
</dbReference>
<dbReference type="OrthoDB" id="7066954at2"/>
<dbReference type="AlphaFoldDB" id="A0A1T2L6F3"/>
<gene>
    <name evidence="2" type="ORF">BOW53_06960</name>
</gene>
<evidence type="ECO:0000313" key="2">
    <source>
        <dbReference type="EMBL" id="OOZ40661.1"/>
    </source>
</evidence>